<keyword evidence="2" id="KW-1185">Reference proteome</keyword>
<dbReference type="EMBL" id="QKZQ01000009">
    <property type="protein sequence ID" value="PZX42210.1"/>
    <property type="molecule type" value="Genomic_DNA"/>
</dbReference>
<name>A0A2W7Q8S0_9RHOB</name>
<accession>A0A2W7Q8S0</accession>
<dbReference type="STRING" id="121821.GCA_001870675_01218"/>
<dbReference type="AlphaFoldDB" id="A0A2W7Q8S0"/>
<organism evidence="1 2">
    <name type="scientific">Roseinatronobacter thiooxidans</name>
    <dbReference type="NCBI Taxonomy" id="121821"/>
    <lineage>
        <taxon>Bacteria</taxon>
        <taxon>Pseudomonadati</taxon>
        <taxon>Pseudomonadota</taxon>
        <taxon>Alphaproteobacteria</taxon>
        <taxon>Rhodobacterales</taxon>
        <taxon>Paracoccaceae</taxon>
        <taxon>Roseinatronobacter</taxon>
    </lineage>
</organism>
<dbReference type="RefSeq" id="WP_143079861.1">
    <property type="nucleotide sequence ID" value="NZ_MEHT01000003.1"/>
</dbReference>
<protein>
    <submittedName>
        <fullName evidence="1">Uncharacterized protein</fullName>
    </submittedName>
</protein>
<comment type="caution">
    <text evidence="1">The sequence shown here is derived from an EMBL/GenBank/DDBJ whole genome shotgun (WGS) entry which is preliminary data.</text>
</comment>
<evidence type="ECO:0000313" key="2">
    <source>
        <dbReference type="Proteomes" id="UP000249364"/>
    </source>
</evidence>
<gene>
    <name evidence="1" type="ORF">LY56_02200</name>
</gene>
<dbReference type="Proteomes" id="UP000249364">
    <property type="component" value="Unassembled WGS sequence"/>
</dbReference>
<evidence type="ECO:0000313" key="1">
    <source>
        <dbReference type="EMBL" id="PZX42210.1"/>
    </source>
</evidence>
<proteinExistence type="predicted"/>
<reference evidence="1 2" key="1">
    <citation type="submission" date="2018-06" db="EMBL/GenBank/DDBJ databases">
        <title>Genomic Encyclopedia of Archaeal and Bacterial Type Strains, Phase II (KMG-II): from individual species to whole genera.</title>
        <authorList>
            <person name="Goeker M."/>
        </authorList>
    </citation>
    <scope>NUCLEOTIDE SEQUENCE [LARGE SCALE GENOMIC DNA]</scope>
    <source>
        <strain evidence="1 2">DSM 13087</strain>
    </source>
</reference>
<sequence>MLTEQIPEFAVQSELGADIFRRVETPSERRHHYECIATVIRDDDLPRVVAYHDDARKNPERMIAAEARMRQTAALGQGFILADPRSYPVPDTPRMRLEFLLYLDFFRHWQIKTLEIARIKTLIQSGGTLTPPEISRVFRLLLDFNQTTQAQFFISAFMPHLLRMSQEKKDDRWQNAAYALRMIGDLLLRSGQAKPSLNAYEASIALGDNAFRRGLAIRAAFAADDRDATLRHLEQYERQWQLPAALATIKTVISSSDSGEAL</sequence>